<keyword evidence="1" id="KW-0238">DNA-binding</keyword>
<evidence type="ECO:0000256" key="1">
    <source>
        <dbReference type="ARBA" id="ARBA00023125"/>
    </source>
</evidence>
<name>A0A645DKV2_9ZZZZ</name>
<keyword evidence="2" id="KW-1133">Transmembrane helix</keyword>
<evidence type="ECO:0000259" key="3">
    <source>
        <dbReference type="PROSITE" id="PS50943"/>
    </source>
</evidence>
<dbReference type="SUPFAM" id="SSF47413">
    <property type="entry name" value="lambda repressor-like DNA-binding domains"/>
    <property type="match status" value="1"/>
</dbReference>
<evidence type="ECO:0000256" key="2">
    <source>
        <dbReference type="SAM" id="Phobius"/>
    </source>
</evidence>
<dbReference type="Pfam" id="PF01381">
    <property type="entry name" value="HTH_3"/>
    <property type="match status" value="1"/>
</dbReference>
<dbReference type="PANTHER" id="PTHR46558">
    <property type="entry name" value="TRACRIPTIONAL REGULATORY PROTEIN-RELATED-RELATED"/>
    <property type="match status" value="1"/>
</dbReference>
<proteinExistence type="predicted"/>
<feature type="domain" description="HTH cro/C1-type" evidence="3">
    <location>
        <begin position="46"/>
        <end position="100"/>
    </location>
</feature>
<dbReference type="AlphaFoldDB" id="A0A645DKV2"/>
<dbReference type="CDD" id="cd00093">
    <property type="entry name" value="HTH_XRE"/>
    <property type="match status" value="1"/>
</dbReference>
<feature type="transmembrane region" description="Helical" evidence="2">
    <location>
        <begin position="12"/>
        <end position="35"/>
    </location>
</feature>
<dbReference type="PANTHER" id="PTHR46558:SF11">
    <property type="entry name" value="HTH-TYPE TRANSCRIPTIONAL REGULATOR XRE"/>
    <property type="match status" value="1"/>
</dbReference>
<comment type="caution">
    <text evidence="4">The sequence shown here is derived from an EMBL/GenBank/DDBJ whole genome shotgun (WGS) entry which is preliminary data.</text>
</comment>
<dbReference type="InterPro" id="IPR001387">
    <property type="entry name" value="Cro/C1-type_HTH"/>
</dbReference>
<gene>
    <name evidence="4" type="ORF">SDC9_137020</name>
</gene>
<dbReference type="Gene3D" id="1.10.260.40">
    <property type="entry name" value="lambda repressor-like DNA-binding domains"/>
    <property type="match status" value="1"/>
</dbReference>
<dbReference type="EMBL" id="VSSQ01037264">
    <property type="protein sequence ID" value="MPM89905.1"/>
    <property type="molecule type" value="Genomic_DNA"/>
</dbReference>
<sequence length="140" mass="15732">MLSSIATGFGKIGVFATFLSSGGVLYILDFGGVYVGEVKKEIADNLLYYRRKKGITQRELAQRIGVKHNSISAWEKGTNAIDIEVLYRICTVLDISVSDLYGRFGKYADGDLSFRERQIITAYRNQPEMQVAVQRLLDIQ</sequence>
<accession>A0A645DKV2</accession>
<dbReference type="SMART" id="SM00530">
    <property type="entry name" value="HTH_XRE"/>
    <property type="match status" value="1"/>
</dbReference>
<reference evidence="4" key="1">
    <citation type="submission" date="2019-08" db="EMBL/GenBank/DDBJ databases">
        <authorList>
            <person name="Kucharzyk K."/>
            <person name="Murdoch R.W."/>
            <person name="Higgins S."/>
            <person name="Loffler F."/>
        </authorList>
    </citation>
    <scope>NUCLEOTIDE SEQUENCE</scope>
</reference>
<organism evidence="4">
    <name type="scientific">bioreactor metagenome</name>
    <dbReference type="NCBI Taxonomy" id="1076179"/>
    <lineage>
        <taxon>unclassified sequences</taxon>
        <taxon>metagenomes</taxon>
        <taxon>ecological metagenomes</taxon>
    </lineage>
</organism>
<dbReference type="PROSITE" id="PS50943">
    <property type="entry name" value="HTH_CROC1"/>
    <property type="match status" value="1"/>
</dbReference>
<dbReference type="InterPro" id="IPR010982">
    <property type="entry name" value="Lambda_DNA-bd_dom_sf"/>
</dbReference>
<protein>
    <recommendedName>
        <fullName evidence="3">HTH cro/C1-type domain-containing protein</fullName>
    </recommendedName>
</protein>
<evidence type="ECO:0000313" key="4">
    <source>
        <dbReference type="EMBL" id="MPM89905.1"/>
    </source>
</evidence>
<dbReference type="GO" id="GO:0003677">
    <property type="term" value="F:DNA binding"/>
    <property type="evidence" value="ECO:0007669"/>
    <property type="project" value="UniProtKB-KW"/>
</dbReference>
<keyword evidence="2" id="KW-0812">Transmembrane</keyword>
<keyword evidence="2" id="KW-0472">Membrane</keyword>